<dbReference type="EMBL" id="CP139779">
    <property type="protein sequence ID" value="WQB69686.1"/>
    <property type="molecule type" value="Genomic_DNA"/>
</dbReference>
<evidence type="ECO:0000256" key="12">
    <source>
        <dbReference type="SAM" id="Phobius"/>
    </source>
</evidence>
<name>A0ABZ0V7T7_9MICO</name>
<protein>
    <recommendedName>
        <fullName evidence="10">Thiamine pyrimidine synthase</fullName>
    </recommendedName>
</protein>
<comment type="subunit">
    <text evidence="4">Homodimer.</text>
</comment>
<evidence type="ECO:0000313" key="14">
    <source>
        <dbReference type="EMBL" id="WQB69686.1"/>
    </source>
</evidence>
<evidence type="ECO:0000256" key="7">
    <source>
        <dbReference type="ARBA" id="ARBA00022898"/>
    </source>
</evidence>
<dbReference type="Pfam" id="PF09084">
    <property type="entry name" value="NMT1"/>
    <property type="match status" value="1"/>
</dbReference>
<evidence type="ECO:0000256" key="9">
    <source>
        <dbReference type="ARBA" id="ARBA00023004"/>
    </source>
</evidence>
<evidence type="ECO:0000256" key="1">
    <source>
        <dbReference type="ARBA" id="ARBA00003469"/>
    </source>
</evidence>
<dbReference type="Proteomes" id="UP001324533">
    <property type="component" value="Chromosome"/>
</dbReference>
<evidence type="ECO:0000256" key="5">
    <source>
        <dbReference type="ARBA" id="ARBA00022679"/>
    </source>
</evidence>
<dbReference type="InterPro" id="IPR006311">
    <property type="entry name" value="TAT_signal"/>
</dbReference>
<dbReference type="InterPro" id="IPR027939">
    <property type="entry name" value="NMT1/THI5"/>
</dbReference>
<keyword evidence="6" id="KW-0479">Metal-binding</keyword>
<keyword evidence="5" id="KW-0808">Transferase</keyword>
<dbReference type="PANTHER" id="PTHR31528:SF1">
    <property type="entry name" value="4-AMINO-5-HYDROXYMETHYL-2-METHYLPYRIMIDINE PHOSPHATE SYNTHASE THI11-RELATED"/>
    <property type="match status" value="1"/>
</dbReference>
<organism evidence="14 15">
    <name type="scientific">Microbacterium invictum</name>
    <dbReference type="NCBI Taxonomy" id="515415"/>
    <lineage>
        <taxon>Bacteria</taxon>
        <taxon>Bacillati</taxon>
        <taxon>Actinomycetota</taxon>
        <taxon>Actinomycetes</taxon>
        <taxon>Micrococcales</taxon>
        <taxon>Microbacteriaceae</taxon>
        <taxon>Microbacterium</taxon>
    </lineage>
</organism>
<proteinExistence type="inferred from homology"/>
<evidence type="ECO:0000256" key="3">
    <source>
        <dbReference type="ARBA" id="ARBA00009406"/>
    </source>
</evidence>
<dbReference type="SUPFAM" id="SSF53850">
    <property type="entry name" value="Periplasmic binding protein-like II"/>
    <property type="match status" value="1"/>
</dbReference>
<sequence length="340" mass="35993">MTDRKTLTRRTLLGAGIVGVAGIAAAGIGLSTRPGGLFGSGDATTAASLQLSWLHSVQFGGSYIALDRGWYEGVDVTLLQGGPNAPVEPPVVSGSALIGISAADYTAAAVAEGAPFKIIGVAMQKNPFVIASLPENPVNEPADLVGKRIGMALANTPVLETLCTLNDVDVDGIEVVPTQYSAQPLLAGEVDCLLCWETDLPVAMTVQGVESVTMLMADYGYALHSQTYIATEESLANRRADLVALMRGEVRGWDEYRADTNAAAALTVETFPDAGLDLPTQELQAERQVPLMFSEVTDENGFGWWTDESVSQNRETLALLGQDVPADLWDRSVLEEVHGS</sequence>
<reference evidence="14 15" key="1">
    <citation type="submission" date="2023-06" db="EMBL/GenBank/DDBJ databases">
        <title>Rock-solubilizing bacteria, Microbacterium invictum, promotes re-establishment of vegetation in rocky wasteland by accelerating rock bio-weathering and reshaping soil bacterial community.</title>
        <authorList>
            <person name="Liu C."/>
        </authorList>
    </citation>
    <scope>NUCLEOTIDE SEQUENCE [LARGE SCALE GENOMIC DNA]</scope>
    <source>
        <strain evidence="14 15">X-18</strain>
    </source>
</reference>
<dbReference type="RefSeq" id="WP_322409808.1">
    <property type="nucleotide sequence ID" value="NZ_CP139779.1"/>
</dbReference>
<comment type="function">
    <text evidence="1">Responsible for the formation of the pyrimidine heterocycle in the thiamine biosynthesis pathway. Catalyzes the formation of hydroxymethylpyrimidine phosphate (HMP-P) from histidine and pyridoxal phosphate (PLP). The protein uses PLP and the active site histidine to form HMP-P, generating an inactive enzyme. The enzyme can only undergo a single turnover, which suggests it is a suicide enzyme.</text>
</comment>
<gene>
    <name evidence="14" type="ORF">T9R20_13410</name>
</gene>
<evidence type="ECO:0000256" key="10">
    <source>
        <dbReference type="ARBA" id="ARBA00033171"/>
    </source>
</evidence>
<keyword evidence="8" id="KW-0784">Thiamine biosynthesis</keyword>
<accession>A0ABZ0V7T7</accession>
<keyword evidence="12" id="KW-0812">Transmembrane</keyword>
<dbReference type="PANTHER" id="PTHR31528">
    <property type="entry name" value="4-AMINO-5-HYDROXYMETHYL-2-METHYLPYRIMIDINE PHOSPHATE SYNTHASE THI11-RELATED"/>
    <property type="match status" value="1"/>
</dbReference>
<evidence type="ECO:0000256" key="6">
    <source>
        <dbReference type="ARBA" id="ARBA00022723"/>
    </source>
</evidence>
<keyword evidence="15" id="KW-1185">Reference proteome</keyword>
<evidence type="ECO:0000256" key="11">
    <source>
        <dbReference type="ARBA" id="ARBA00048179"/>
    </source>
</evidence>
<feature type="domain" description="SsuA/THI5-like" evidence="13">
    <location>
        <begin position="58"/>
        <end position="259"/>
    </location>
</feature>
<dbReference type="PROSITE" id="PS51318">
    <property type="entry name" value="TAT"/>
    <property type="match status" value="1"/>
</dbReference>
<comment type="catalytic activity">
    <reaction evidence="11">
        <text>N(6)-(pyridoxal phosphate)-L-lysyl-[4-amino-5-hydroxymethyl-2-methylpyrimidine phosphate synthase] + L-histidyl-[4-amino-5-hydroxymethyl-2-methylpyrimidine phosphate synthase] + 2 Fe(3+) + 4 H2O = L-lysyl-[4-amino-5-hydroxymethyl-2-methylpyrimidine phosphate synthase] + (2S)-2-amino-5-hydroxy-4-oxopentanoyl-[4-amino-5-hydroxymethyl-2-methylpyrimidine phosphate synthase] + 4-amino-2-methyl-5-(phosphooxymethyl)pyrimidine + 3-oxopropanoate + 2 Fe(2+) + 2 H(+)</text>
        <dbReference type="Rhea" id="RHEA:65756"/>
        <dbReference type="Rhea" id="RHEA-COMP:16892"/>
        <dbReference type="Rhea" id="RHEA-COMP:16893"/>
        <dbReference type="Rhea" id="RHEA-COMP:16894"/>
        <dbReference type="Rhea" id="RHEA-COMP:16895"/>
        <dbReference type="ChEBI" id="CHEBI:15377"/>
        <dbReference type="ChEBI" id="CHEBI:15378"/>
        <dbReference type="ChEBI" id="CHEBI:29033"/>
        <dbReference type="ChEBI" id="CHEBI:29034"/>
        <dbReference type="ChEBI" id="CHEBI:29969"/>
        <dbReference type="ChEBI" id="CHEBI:29979"/>
        <dbReference type="ChEBI" id="CHEBI:33190"/>
        <dbReference type="ChEBI" id="CHEBI:58354"/>
        <dbReference type="ChEBI" id="CHEBI:143915"/>
        <dbReference type="ChEBI" id="CHEBI:157692"/>
    </reaction>
    <physiologicalReaction direction="left-to-right" evidence="11">
        <dbReference type="Rhea" id="RHEA:65757"/>
    </physiologicalReaction>
</comment>
<keyword evidence="7" id="KW-0663">Pyridoxal phosphate</keyword>
<keyword evidence="12" id="KW-0472">Membrane</keyword>
<evidence type="ECO:0000256" key="8">
    <source>
        <dbReference type="ARBA" id="ARBA00022977"/>
    </source>
</evidence>
<comment type="pathway">
    <text evidence="2">Cofactor biosynthesis; thiamine diphosphate biosynthesis.</text>
</comment>
<comment type="similarity">
    <text evidence="3">Belongs to the NMT1/THI5 family.</text>
</comment>
<evidence type="ECO:0000313" key="15">
    <source>
        <dbReference type="Proteomes" id="UP001324533"/>
    </source>
</evidence>
<evidence type="ECO:0000256" key="4">
    <source>
        <dbReference type="ARBA" id="ARBA00011738"/>
    </source>
</evidence>
<evidence type="ECO:0000256" key="2">
    <source>
        <dbReference type="ARBA" id="ARBA00004948"/>
    </source>
</evidence>
<keyword evidence="9" id="KW-0408">Iron</keyword>
<feature type="transmembrane region" description="Helical" evidence="12">
    <location>
        <begin position="12"/>
        <end position="30"/>
    </location>
</feature>
<dbReference type="InterPro" id="IPR015168">
    <property type="entry name" value="SsuA/THI5"/>
</dbReference>
<keyword evidence="12" id="KW-1133">Transmembrane helix</keyword>
<evidence type="ECO:0000259" key="13">
    <source>
        <dbReference type="Pfam" id="PF09084"/>
    </source>
</evidence>
<dbReference type="Gene3D" id="3.40.190.10">
    <property type="entry name" value="Periplasmic binding protein-like II"/>
    <property type="match status" value="2"/>
</dbReference>